<sequence length="248" mass="28781">MLHLQVSSSSLDRALLIADSLLKQLEKQSVTIRIDAQRKETLLDLDGTVVSFSITERVERTTHVDTPAERRAKERYRSRSMLDVAMPYPHTPGYDYRPTGILTISAGRWPSRNWNDTSRTPLEKRMAEIVTGLIALIEETRAKEAEEARQKEARRLREERYAYLVQRRENELARFKKLETDAINWERAARLRGYIAAREQKLITDMGARPEHADWIAWALAKADWLDPMMQVCDTILDAPEPKRPGYY</sequence>
<name>A0A3A3G8Z0_9BURK</name>
<protein>
    <submittedName>
        <fullName evidence="1">Uncharacterized protein</fullName>
    </submittedName>
</protein>
<dbReference type="Proteomes" id="UP000266327">
    <property type="component" value="Unassembled WGS sequence"/>
</dbReference>
<evidence type="ECO:0000313" key="1">
    <source>
        <dbReference type="EMBL" id="RJG04441.1"/>
    </source>
</evidence>
<gene>
    <name evidence="1" type="ORF">D3878_14555</name>
</gene>
<reference evidence="2" key="1">
    <citation type="submission" date="2018-09" db="EMBL/GenBank/DDBJ databases">
        <authorList>
            <person name="Zhu H."/>
        </authorList>
    </citation>
    <scope>NUCLEOTIDE SEQUENCE [LARGE SCALE GENOMIC DNA]</scope>
    <source>
        <strain evidence="2">K1S02-23</strain>
    </source>
</reference>
<organism evidence="1 2">
    <name type="scientific">Noviherbaspirillum sedimenti</name>
    <dbReference type="NCBI Taxonomy" id="2320865"/>
    <lineage>
        <taxon>Bacteria</taxon>
        <taxon>Pseudomonadati</taxon>
        <taxon>Pseudomonadota</taxon>
        <taxon>Betaproteobacteria</taxon>
        <taxon>Burkholderiales</taxon>
        <taxon>Oxalobacteraceae</taxon>
        <taxon>Noviherbaspirillum</taxon>
    </lineage>
</organism>
<comment type="caution">
    <text evidence="1">The sequence shown here is derived from an EMBL/GenBank/DDBJ whole genome shotgun (WGS) entry which is preliminary data.</text>
</comment>
<dbReference type="AlphaFoldDB" id="A0A3A3G8Z0"/>
<evidence type="ECO:0000313" key="2">
    <source>
        <dbReference type="Proteomes" id="UP000266327"/>
    </source>
</evidence>
<proteinExistence type="predicted"/>
<dbReference type="EMBL" id="QYUQ01000002">
    <property type="protein sequence ID" value="RJG04441.1"/>
    <property type="molecule type" value="Genomic_DNA"/>
</dbReference>
<accession>A0A3A3G8Z0</accession>
<keyword evidence="2" id="KW-1185">Reference proteome</keyword>
<dbReference type="OrthoDB" id="9777694at2"/>